<proteinExistence type="predicted"/>
<keyword evidence="1" id="KW-0812">Transmembrane</keyword>
<accession>A0AAV5B7Z7</accession>
<feature type="transmembrane region" description="Helical" evidence="1">
    <location>
        <begin position="12"/>
        <end position="38"/>
    </location>
</feature>
<evidence type="ECO:0000256" key="1">
    <source>
        <dbReference type="SAM" id="Phobius"/>
    </source>
</evidence>
<keyword evidence="1" id="KW-1133">Transmembrane helix</keyword>
<evidence type="ECO:0000259" key="2">
    <source>
        <dbReference type="Pfam" id="PF02517"/>
    </source>
</evidence>
<feature type="domain" description="CAAX prenyl protease 2/Lysostaphin resistance protein A-like" evidence="2">
    <location>
        <begin position="107"/>
        <end position="190"/>
    </location>
</feature>
<reference evidence="3" key="1">
    <citation type="journal article" date="2022" name="Int. J. Syst. Evol. Microbiol.">
        <title>Granulimonas faecalis gen. nov., sp. nov., and Leptogranulimonas caecicola gen. nov., sp. nov., novel lactate-producing Atopobiaceae bacteria isolated from mouse intestines, and an emended description of the family Atopobiaceae.</title>
        <authorList>
            <person name="Morinaga K."/>
            <person name="Kusada H."/>
            <person name="Sakamoto S."/>
            <person name="Murakami T."/>
            <person name="Toyoda A."/>
            <person name="Mori H."/>
            <person name="Meng X.Y."/>
            <person name="Takashino M."/>
            <person name="Murotomi K."/>
            <person name="Tamaki H."/>
        </authorList>
    </citation>
    <scope>NUCLEOTIDE SEQUENCE</scope>
    <source>
        <strain evidence="3">OPF53</strain>
    </source>
</reference>
<dbReference type="Proteomes" id="UP001055025">
    <property type="component" value="Unassembled WGS sequence"/>
</dbReference>
<dbReference type="InterPro" id="IPR003675">
    <property type="entry name" value="Rce1/LyrA-like_dom"/>
</dbReference>
<feature type="transmembrane region" description="Helical" evidence="1">
    <location>
        <begin position="44"/>
        <end position="63"/>
    </location>
</feature>
<dbReference type="GO" id="GO:0004175">
    <property type="term" value="F:endopeptidase activity"/>
    <property type="evidence" value="ECO:0007669"/>
    <property type="project" value="UniProtKB-ARBA"/>
</dbReference>
<evidence type="ECO:0000313" key="3">
    <source>
        <dbReference type="EMBL" id="GJM56279.1"/>
    </source>
</evidence>
<dbReference type="AlphaFoldDB" id="A0AAV5B7Z7"/>
<protein>
    <recommendedName>
        <fullName evidence="2">CAAX prenyl protease 2/Lysostaphin resistance protein A-like domain-containing protein</fullName>
    </recommendedName>
</protein>
<gene>
    <name evidence="3" type="ORF">ATOP_19340</name>
</gene>
<keyword evidence="1" id="KW-0472">Membrane</keyword>
<dbReference type="GO" id="GO:0080120">
    <property type="term" value="P:CAAX-box protein maturation"/>
    <property type="evidence" value="ECO:0007669"/>
    <property type="project" value="UniProtKB-ARBA"/>
</dbReference>
<comment type="caution">
    <text evidence="3">The sequence shown here is derived from an EMBL/GenBank/DDBJ whole genome shotgun (WGS) entry which is preliminary data.</text>
</comment>
<dbReference type="Pfam" id="PF02517">
    <property type="entry name" value="Rce1-like"/>
    <property type="match status" value="1"/>
</dbReference>
<evidence type="ECO:0000313" key="4">
    <source>
        <dbReference type="Proteomes" id="UP001055025"/>
    </source>
</evidence>
<organism evidence="3 4">
    <name type="scientific">Granulimonas faecalis</name>
    <dbReference type="NCBI Taxonomy" id="2894155"/>
    <lineage>
        <taxon>Bacteria</taxon>
        <taxon>Bacillati</taxon>
        <taxon>Actinomycetota</taxon>
        <taxon>Coriobacteriia</taxon>
        <taxon>Coriobacteriales</taxon>
        <taxon>Kribbibacteriaceae</taxon>
        <taxon>Granulimonas</taxon>
    </lineage>
</organism>
<keyword evidence="4" id="KW-1185">Reference proteome</keyword>
<dbReference type="RefSeq" id="WP_135978606.1">
    <property type="nucleotide sequence ID" value="NZ_BQKC01000002.1"/>
</dbReference>
<dbReference type="EMBL" id="BQKC01000002">
    <property type="protein sequence ID" value="GJM56279.1"/>
    <property type="molecule type" value="Genomic_DNA"/>
</dbReference>
<name>A0AAV5B7Z7_9ACTN</name>
<sequence length="243" mass="24630">MANSIRTVSGGLARLAALWAVSMALPLGCALVAGTVVGDGRPEVVNLLARVLLAAVCLPWVVGHRAGRRPPSKGEPSPALPAAALALAWAGAQADASVTGDASPVGALAALSAVFAAPVAEELLFRGAIQPYCDGRFGRPAAVAISAGLFALCHGRPDDLLWLVAAGASLASLREVRGLAWAILCHVLFNGGAWLWAEASIPVPAPVADAVSVAAPLLSVSLTALFLATALHPSRTHSPEESR</sequence>